<dbReference type="SUPFAM" id="SSF53774">
    <property type="entry name" value="Glutaminase/Asparaginase"/>
    <property type="match status" value="1"/>
</dbReference>
<dbReference type="PROSITE" id="PS00917">
    <property type="entry name" value="ASN_GLN_ASE_2"/>
    <property type="match status" value="1"/>
</dbReference>
<evidence type="ECO:0000256" key="6">
    <source>
        <dbReference type="PIRSR" id="PIRSR001220-2"/>
    </source>
</evidence>
<evidence type="ECO:0000256" key="1">
    <source>
        <dbReference type="ARBA" id="ARBA00010518"/>
    </source>
</evidence>
<dbReference type="EMBL" id="CP125942">
    <property type="protein sequence ID" value="XAO45676.1"/>
    <property type="molecule type" value="Genomic_DNA"/>
</dbReference>
<gene>
    <name evidence="11" type="ORF">QMQ05_15225</name>
</gene>
<dbReference type="AlphaFoldDB" id="A0AAU6WEI9"/>
<dbReference type="PIRSF" id="PIRSF500176">
    <property type="entry name" value="L_ASNase"/>
    <property type="match status" value="1"/>
</dbReference>
<evidence type="ECO:0000256" key="4">
    <source>
        <dbReference type="ARBA" id="ARBA00049366"/>
    </source>
</evidence>
<dbReference type="InterPro" id="IPR020827">
    <property type="entry name" value="Asparaginase/glutaminase_AS1"/>
</dbReference>
<evidence type="ECO:0000256" key="5">
    <source>
        <dbReference type="PIRSR" id="PIRSR001220-1"/>
    </source>
</evidence>
<dbReference type="Proteomes" id="UP001486888">
    <property type="component" value="Chromosome"/>
</dbReference>
<keyword evidence="12" id="KW-1185">Reference proteome</keyword>
<name>A0AAU6WEI9_9MICC</name>
<reference evidence="11 12" key="1">
    <citation type="submission" date="2023-05" db="EMBL/GenBank/DDBJ databases">
        <title>Glutamicibacter sp. B1, complete genome.</title>
        <authorList>
            <person name="Long Y.H."/>
            <person name="Fang T."/>
            <person name="Li X.Y."/>
        </authorList>
    </citation>
    <scope>NUCLEOTIDE SEQUENCE [LARGE SCALE GENOMIC DNA]</scope>
    <source>
        <strain evidence="11 12">B1</strain>
    </source>
</reference>
<evidence type="ECO:0000313" key="12">
    <source>
        <dbReference type="Proteomes" id="UP001486888"/>
    </source>
</evidence>
<protein>
    <recommendedName>
        <fullName evidence="2">asparaginase</fullName>
        <ecNumber evidence="2">3.5.1.1</ecNumber>
    </recommendedName>
</protein>
<dbReference type="RefSeq" id="WP_246242402.1">
    <property type="nucleotide sequence ID" value="NZ_CP125942.1"/>
</dbReference>
<accession>A0AAU6WEI9</accession>
<comment type="similarity">
    <text evidence="1">Belongs to the asparaginase 1 family.</text>
</comment>
<dbReference type="InterPro" id="IPR036152">
    <property type="entry name" value="Asp/glu_Ase-like_sf"/>
</dbReference>
<comment type="catalytic activity">
    <reaction evidence="4">
        <text>L-asparagine + H2O = L-aspartate + NH4(+)</text>
        <dbReference type="Rhea" id="RHEA:21016"/>
        <dbReference type="ChEBI" id="CHEBI:15377"/>
        <dbReference type="ChEBI" id="CHEBI:28938"/>
        <dbReference type="ChEBI" id="CHEBI:29991"/>
        <dbReference type="ChEBI" id="CHEBI:58048"/>
        <dbReference type="EC" id="3.5.1.1"/>
    </reaction>
</comment>
<dbReference type="GO" id="GO:0004067">
    <property type="term" value="F:asparaginase activity"/>
    <property type="evidence" value="ECO:0007669"/>
    <property type="project" value="UniProtKB-UniRule"/>
</dbReference>
<dbReference type="InterPro" id="IPR027474">
    <property type="entry name" value="L-asparaginase_N"/>
</dbReference>
<dbReference type="InterPro" id="IPR006034">
    <property type="entry name" value="Asparaginase/glutaminase-like"/>
</dbReference>
<dbReference type="PROSITE" id="PS00144">
    <property type="entry name" value="ASN_GLN_ASE_1"/>
    <property type="match status" value="1"/>
</dbReference>
<organism evidence="11 12">
    <name type="scientific">Glutamicibacter ectropisis</name>
    <dbReference type="NCBI Taxonomy" id="3046593"/>
    <lineage>
        <taxon>Bacteria</taxon>
        <taxon>Bacillati</taxon>
        <taxon>Actinomycetota</taxon>
        <taxon>Actinomycetes</taxon>
        <taxon>Micrococcales</taxon>
        <taxon>Micrococcaceae</taxon>
        <taxon>Glutamicibacter</taxon>
    </lineage>
</organism>
<feature type="active site" evidence="7">
    <location>
        <position position="40"/>
    </location>
</feature>
<sequence length="362" mass="37635">MVFYDTTQTFVAIVCVVVDKAKKLRENELTRVHIIGTGGTIASKPESASRSNDLDDSTSGAVASVGIADIIGVTSVEGDLEVSSEDLLLTGSYALDMSQILMIVDQIQNRIKDPHINAVVVTHGTDTMEETAFLSELVNDGSKAVIFTGAQRSAEHADTDGPRNLRQAILAATDPRVSSMGALVCFDGVVQSARGVRKSHTTASQPFSGGATVATFHDNKLEMVATPDRRSTLALPANGFGSVRIDVHFAYPGSDSGELIKAARGGANAVVLAGTGVGNAGPGYVEAVMHLTDMGVPVVLASRAPSGPVVPIYGNGGGVDLIAAGAVSAGVLSPFQARILAACLITQEVSVFEFKELFSSYR</sequence>
<dbReference type="SFLD" id="SFLDS00057">
    <property type="entry name" value="Glutaminase/Asparaginase"/>
    <property type="match status" value="1"/>
</dbReference>
<keyword evidence="3" id="KW-0378">Hydrolase</keyword>
<dbReference type="InterPro" id="IPR040919">
    <property type="entry name" value="Asparaginase_C"/>
</dbReference>
<dbReference type="InterPro" id="IPR004550">
    <property type="entry name" value="AsnASE_II"/>
</dbReference>
<proteinExistence type="inferred from homology"/>
<dbReference type="Gene3D" id="3.40.50.40">
    <property type="match status" value="1"/>
</dbReference>
<feature type="domain" description="L-asparaginase N-terminal" evidence="9">
    <location>
        <begin position="31"/>
        <end position="224"/>
    </location>
</feature>
<evidence type="ECO:0000259" key="9">
    <source>
        <dbReference type="Pfam" id="PF00710"/>
    </source>
</evidence>
<evidence type="ECO:0000256" key="7">
    <source>
        <dbReference type="PROSITE-ProRule" id="PRU10099"/>
    </source>
</evidence>
<feature type="domain" description="Asparaginase/glutaminase C-terminal" evidence="10">
    <location>
        <begin position="244"/>
        <end position="358"/>
    </location>
</feature>
<evidence type="ECO:0000259" key="10">
    <source>
        <dbReference type="Pfam" id="PF17763"/>
    </source>
</evidence>
<dbReference type="PANTHER" id="PTHR11707:SF28">
    <property type="entry name" value="60 KDA LYSOPHOSPHOLIPASE"/>
    <property type="match status" value="1"/>
</dbReference>
<dbReference type="Gene3D" id="3.40.50.1170">
    <property type="entry name" value="L-asparaginase, N-terminal domain"/>
    <property type="match status" value="1"/>
</dbReference>
<dbReference type="InterPro" id="IPR027475">
    <property type="entry name" value="Asparaginase/glutaminase_AS2"/>
</dbReference>
<dbReference type="GO" id="GO:0006528">
    <property type="term" value="P:asparagine metabolic process"/>
    <property type="evidence" value="ECO:0007669"/>
    <property type="project" value="InterPro"/>
</dbReference>
<dbReference type="Pfam" id="PF17763">
    <property type="entry name" value="Asparaginase_C"/>
    <property type="match status" value="1"/>
</dbReference>
<dbReference type="InterPro" id="IPR037152">
    <property type="entry name" value="L-asparaginase_N_sf"/>
</dbReference>
<feature type="binding site" evidence="6">
    <location>
        <position position="92"/>
    </location>
    <ligand>
        <name>substrate</name>
    </ligand>
</feature>
<dbReference type="PRINTS" id="PR00139">
    <property type="entry name" value="ASNGLNASE"/>
</dbReference>
<dbReference type="EC" id="3.5.1.1" evidence="2"/>
<dbReference type="InterPro" id="IPR027473">
    <property type="entry name" value="L-asparaginase_C"/>
</dbReference>
<dbReference type="CDD" id="cd08964">
    <property type="entry name" value="L-asparaginase_II"/>
    <property type="match status" value="1"/>
</dbReference>
<dbReference type="PANTHER" id="PTHR11707">
    <property type="entry name" value="L-ASPARAGINASE"/>
    <property type="match status" value="1"/>
</dbReference>
<feature type="binding site" evidence="6">
    <location>
        <begin position="125"/>
        <end position="126"/>
    </location>
    <ligand>
        <name>substrate</name>
    </ligand>
</feature>
<dbReference type="Pfam" id="PF00710">
    <property type="entry name" value="Asparaginase"/>
    <property type="match status" value="1"/>
</dbReference>
<evidence type="ECO:0000256" key="2">
    <source>
        <dbReference type="ARBA" id="ARBA00012920"/>
    </source>
</evidence>
<feature type="active site" evidence="8">
    <location>
        <position position="125"/>
    </location>
</feature>
<evidence type="ECO:0000313" key="11">
    <source>
        <dbReference type="EMBL" id="XAO45676.1"/>
    </source>
</evidence>
<dbReference type="PROSITE" id="PS51732">
    <property type="entry name" value="ASN_GLN_ASE_3"/>
    <property type="match status" value="1"/>
</dbReference>
<evidence type="ECO:0000256" key="3">
    <source>
        <dbReference type="ARBA" id="ARBA00022801"/>
    </source>
</evidence>
<feature type="active site" description="O-isoaspartyl threonine intermediate" evidence="5">
    <location>
        <position position="40"/>
    </location>
</feature>
<dbReference type="SMART" id="SM00870">
    <property type="entry name" value="Asparaginase"/>
    <property type="match status" value="1"/>
</dbReference>
<dbReference type="KEGG" id="gey:QMQ05_15225"/>
<dbReference type="PIRSF" id="PIRSF001220">
    <property type="entry name" value="L-ASNase_gatD"/>
    <property type="match status" value="1"/>
</dbReference>
<evidence type="ECO:0000256" key="8">
    <source>
        <dbReference type="PROSITE-ProRule" id="PRU10100"/>
    </source>
</evidence>